<dbReference type="EMBL" id="LR796734">
    <property type="protein sequence ID" value="CAB4162802.1"/>
    <property type="molecule type" value="Genomic_DNA"/>
</dbReference>
<gene>
    <name evidence="1" type="ORF">UFOVP787_122</name>
</gene>
<accession>A0A6J5NVI7</accession>
<protein>
    <submittedName>
        <fullName evidence="1">Uncharacterized protein</fullName>
    </submittedName>
</protein>
<name>A0A6J5NVI7_9CAUD</name>
<sequence length="210" mass="22471">MTVTVANTGNTNTFDYWRNRTNELAYAMTTYVVTTNSNTAVGNAAITGSFTSDTLSVGNTAVNVYSNSSSITLSNSTVSFSLTKPTAAQVSSGLYYLNANNTWTSLYSPSSNSVVTTTGTSAQIIDSYAISSYNAAEYVISVNDNNNNNYSVTKLMSFHDTGNAYVTEYSLMYSNSTPGTFSANANSTHVRIYFAPTSSNTTTKIARVIV</sequence>
<proteinExistence type="predicted"/>
<evidence type="ECO:0000313" key="1">
    <source>
        <dbReference type="EMBL" id="CAB4162802.1"/>
    </source>
</evidence>
<organism evidence="1">
    <name type="scientific">uncultured Caudovirales phage</name>
    <dbReference type="NCBI Taxonomy" id="2100421"/>
    <lineage>
        <taxon>Viruses</taxon>
        <taxon>Duplodnaviria</taxon>
        <taxon>Heunggongvirae</taxon>
        <taxon>Uroviricota</taxon>
        <taxon>Caudoviricetes</taxon>
        <taxon>Peduoviridae</taxon>
        <taxon>Maltschvirus</taxon>
        <taxon>Maltschvirus maltsch</taxon>
    </lineage>
</organism>
<reference evidence="1" key="1">
    <citation type="submission" date="2020-04" db="EMBL/GenBank/DDBJ databases">
        <authorList>
            <person name="Chiriac C."/>
            <person name="Salcher M."/>
            <person name="Ghai R."/>
            <person name="Kavagutti S V."/>
        </authorList>
    </citation>
    <scope>NUCLEOTIDE SEQUENCE</scope>
</reference>